<dbReference type="Proteomes" id="UP000039046">
    <property type="component" value="Unassembled WGS sequence"/>
</dbReference>
<evidence type="ECO:0000313" key="2">
    <source>
        <dbReference type="EMBL" id="CEJ89591.1"/>
    </source>
</evidence>
<dbReference type="AlphaFoldDB" id="A0A0A1SXX1"/>
<dbReference type="STRING" id="1531966.A0A0A1SXX1"/>
<sequence length="629" mass="70096">MATADVAPTVQWMEGSVNLPLVEYPANSSSLDPQQTAEAAIKRFNEALDKKDYDGLSNQFLANGYWRDHLALTWEFHTTQTPAKIAEFLKNAATTKDGFRILKLTIDESAPTRKPALVKVDGNGTIDVVQFYFTFDGVVGTGEGLARVAVDGTDFKIYTLYTLLTSLKGYEEPLHGRRPAGVDHGQHPGRKNWLEKRIDSINFEDGTEPAVLIVGAGQAGLTVAARLKMLNVPTLAIDKNERVGDSWRNRYHQLVLHDPVWYDHLPYLNFPPMWPVFSPKDKIGGLFEAYAQLMELNIWMRSTLVHTHWDDNKQRWNVVIKRTKDDGEIEVRTFHPRHIIQATGHSGKKAMPNIQGIDGFKGHLLCHSSEFPGARKDGQGKKAIVVGCCNSGHDIAHNYQESGYDVTIVQRSSTHVVSSKAITDIALKGVYSEDGPPVDDADLIIHGMPNALLKTIQVQVGAIQRDYDRELLDGLTKAGFKLDDGPDGSGLFFKYFQRGGGYYIDVGASKLIADGKIKVKQGQQIAEVLPNGLKFADGDVIEADEIIFATGYENMRTQARIMFGDDVADKCKDVWGMNEEGEWRTIWQDSGHPGFWFHGGNMALCRFYSRLVALQIKGQEEGLYKRGEK</sequence>
<dbReference type="InterPro" id="IPR036188">
    <property type="entry name" value="FAD/NAD-bd_sf"/>
</dbReference>
<dbReference type="PANTHER" id="PTHR43539:SF68">
    <property type="entry name" value="FLAVIN-BINDING MONOOXYGENASE-LIKE PROTEIN (AFU_ORTHOLOGUE AFUA_4G09220)"/>
    <property type="match status" value="1"/>
</dbReference>
<evidence type="ECO:0008006" key="4">
    <source>
        <dbReference type="Google" id="ProtNLM"/>
    </source>
</evidence>
<dbReference type="GO" id="GO:0050660">
    <property type="term" value="F:flavin adenine dinucleotide binding"/>
    <property type="evidence" value="ECO:0007669"/>
    <property type="project" value="TreeGrafter"/>
</dbReference>
<dbReference type="HOGENOM" id="CLU_015676_1_0_1"/>
<evidence type="ECO:0000256" key="1">
    <source>
        <dbReference type="ARBA" id="ARBA00023002"/>
    </source>
</evidence>
<dbReference type="InterPro" id="IPR050982">
    <property type="entry name" value="Auxin_biosynth/cation_transpt"/>
</dbReference>
<evidence type="ECO:0000313" key="3">
    <source>
        <dbReference type="Proteomes" id="UP000039046"/>
    </source>
</evidence>
<reference evidence="2 3" key="1">
    <citation type="journal article" date="2015" name="Genome Announc.">
        <title>Draft Genome Sequence and Gene Annotation of the Entomopathogenic Fungus Verticillium hemipterigenum.</title>
        <authorList>
            <person name="Horn F."/>
            <person name="Habel A."/>
            <person name="Scharf D.H."/>
            <person name="Dworschak J."/>
            <person name="Brakhage A.A."/>
            <person name="Guthke R."/>
            <person name="Hertweck C."/>
            <person name="Linde J."/>
        </authorList>
    </citation>
    <scope>NUCLEOTIDE SEQUENCE [LARGE SCALE GENOMIC DNA]</scope>
</reference>
<name>A0A0A1SXX1_9HYPO</name>
<dbReference type="PANTHER" id="PTHR43539">
    <property type="entry name" value="FLAVIN-BINDING MONOOXYGENASE-LIKE PROTEIN (AFU_ORTHOLOGUE AFUA_4G09220)"/>
    <property type="match status" value="1"/>
</dbReference>
<proteinExistence type="predicted"/>
<dbReference type="EMBL" id="CDHN01000002">
    <property type="protein sequence ID" value="CEJ89591.1"/>
    <property type="molecule type" value="Genomic_DNA"/>
</dbReference>
<organism evidence="2 3">
    <name type="scientific">[Torrubiella] hemipterigena</name>
    <dbReference type="NCBI Taxonomy" id="1531966"/>
    <lineage>
        <taxon>Eukaryota</taxon>
        <taxon>Fungi</taxon>
        <taxon>Dikarya</taxon>
        <taxon>Ascomycota</taxon>
        <taxon>Pezizomycotina</taxon>
        <taxon>Sordariomycetes</taxon>
        <taxon>Hypocreomycetidae</taxon>
        <taxon>Hypocreales</taxon>
        <taxon>Clavicipitaceae</taxon>
        <taxon>Clavicipitaceae incertae sedis</taxon>
        <taxon>'Torrubiella' clade</taxon>
    </lineage>
</organism>
<keyword evidence="1" id="KW-0560">Oxidoreductase</keyword>
<dbReference type="Gene3D" id="3.50.50.60">
    <property type="entry name" value="FAD/NAD(P)-binding domain"/>
    <property type="match status" value="1"/>
</dbReference>
<dbReference type="Pfam" id="PF13738">
    <property type="entry name" value="Pyr_redox_3"/>
    <property type="match status" value="1"/>
</dbReference>
<dbReference type="SUPFAM" id="SSF54427">
    <property type="entry name" value="NTF2-like"/>
    <property type="match status" value="1"/>
</dbReference>
<accession>A0A0A1SXX1</accession>
<dbReference type="GO" id="GO:0004497">
    <property type="term" value="F:monooxygenase activity"/>
    <property type="evidence" value="ECO:0007669"/>
    <property type="project" value="TreeGrafter"/>
</dbReference>
<dbReference type="InterPro" id="IPR032710">
    <property type="entry name" value="NTF2-like_dom_sf"/>
</dbReference>
<protein>
    <recommendedName>
        <fullName evidence="4">Flavin-containing monooxygenase</fullName>
    </recommendedName>
</protein>
<dbReference type="OrthoDB" id="74360at2759"/>
<keyword evidence="3" id="KW-1185">Reference proteome</keyword>
<dbReference type="SUPFAM" id="SSF51905">
    <property type="entry name" value="FAD/NAD(P)-binding domain"/>
    <property type="match status" value="1"/>
</dbReference>
<gene>
    <name evidence="2" type="ORF">VHEMI05427</name>
</gene>